<proteinExistence type="predicted"/>
<dbReference type="AlphaFoldDB" id="A0A327KX61"/>
<comment type="caution">
    <text evidence="7">The sequence shown here is derived from an EMBL/GenBank/DDBJ whole genome shotgun (WGS) entry which is preliminary data.</text>
</comment>
<comment type="subcellular location">
    <subcellularLocation>
        <location evidence="1">Membrane</location>
        <topology evidence="1">Multi-pass membrane protein</topology>
    </subcellularLocation>
</comment>
<protein>
    <submittedName>
        <fullName evidence="7">Ligase</fullName>
    </submittedName>
</protein>
<dbReference type="PANTHER" id="PTHR37422">
    <property type="entry name" value="TEICHURONIC ACID BIOSYNTHESIS PROTEIN TUAE"/>
    <property type="match status" value="1"/>
</dbReference>
<organism evidence="7 8">
    <name type="scientific">Rhodoplanes elegans</name>
    <dbReference type="NCBI Taxonomy" id="29408"/>
    <lineage>
        <taxon>Bacteria</taxon>
        <taxon>Pseudomonadati</taxon>
        <taxon>Pseudomonadota</taxon>
        <taxon>Alphaproteobacteria</taxon>
        <taxon>Hyphomicrobiales</taxon>
        <taxon>Nitrobacteraceae</taxon>
        <taxon>Rhodoplanes</taxon>
    </lineage>
</organism>
<sequence length="476" mass="51035">MISPRLHLIANRIAFWVLAVAIAGAPLPYGSRDPAVVAFWCGLLGIGLIAAPLRNLRIIHALVLGGIGAVVAGYAIVLHEQLSPTPWIATFHPVWAEAEKLLNHPVQPSVSVVRNEPFFALGAPLANILVLVLGLLVGIDRADARRLLQIAAWAGVVYAIYGLYGLIFDPHTILGREKTAYIGNLTGTFINRNTAATYFGSVSILWFLFLLEEVRKRLPTGPIPSAELLHQVTEDRDHQRTLLVPFSMLFLCLVATFLTVSRAGSTLTVLLLAVTFVIFFRRRLEGRSTKVIAVAASAAVALVVLQLLGGSVGSRFEVHGLSDAGRIATWQSTLRIIADNPWFGTGLGTFAWAYPAYRSADVSMWGVWAMAHSTPLELASEVGVPLASLVGLAWLGALSLLLWGALHRRRDRIIPLAGFGVALLALLHSTIDFSLQISGYAIVAFGIVGIGLGQAMRDPNGGHRAQGKGSGAEAGR</sequence>
<dbReference type="GO" id="GO:0016020">
    <property type="term" value="C:membrane"/>
    <property type="evidence" value="ECO:0007669"/>
    <property type="project" value="UniProtKB-SubCell"/>
</dbReference>
<feature type="transmembrane region" description="Helical" evidence="5">
    <location>
        <begin position="118"/>
        <end position="138"/>
    </location>
</feature>
<keyword evidence="3 5" id="KW-1133">Transmembrane helix</keyword>
<dbReference type="OrthoDB" id="4391260at2"/>
<feature type="transmembrane region" description="Helical" evidence="5">
    <location>
        <begin position="35"/>
        <end position="51"/>
    </location>
</feature>
<dbReference type="RefSeq" id="WP_111355075.1">
    <property type="nucleotide sequence ID" value="NZ_NHSK01000154.1"/>
</dbReference>
<keyword evidence="2 5" id="KW-0812">Transmembrane</keyword>
<dbReference type="Pfam" id="PF04932">
    <property type="entry name" value="Wzy_C"/>
    <property type="match status" value="1"/>
</dbReference>
<evidence type="ECO:0000259" key="6">
    <source>
        <dbReference type="Pfam" id="PF04932"/>
    </source>
</evidence>
<feature type="domain" description="O-antigen ligase-related" evidence="6">
    <location>
        <begin position="248"/>
        <end position="389"/>
    </location>
</feature>
<dbReference type="GO" id="GO:0016874">
    <property type="term" value="F:ligase activity"/>
    <property type="evidence" value="ECO:0007669"/>
    <property type="project" value="UniProtKB-KW"/>
</dbReference>
<name>A0A327KX61_9BRAD</name>
<evidence type="ECO:0000256" key="2">
    <source>
        <dbReference type="ARBA" id="ARBA00022692"/>
    </source>
</evidence>
<reference evidence="7 8" key="1">
    <citation type="submission" date="2017-07" db="EMBL/GenBank/DDBJ databases">
        <title>Draft Genome Sequences of Select Purple Nonsulfur Bacteria.</title>
        <authorList>
            <person name="Lasarre B."/>
            <person name="Mckinlay J.B."/>
        </authorList>
    </citation>
    <scope>NUCLEOTIDE SEQUENCE [LARGE SCALE GENOMIC DNA]</scope>
    <source>
        <strain evidence="7 8">DSM 11907</strain>
    </source>
</reference>
<dbReference type="PANTHER" id="PTHR37422:SF23">
    <property type="entry name" value="TEICHURONIC ACID BIOSYNTHESIS PROTEIN TUAE"/>
    <property type="match status" value="1"/>
</dbReference>
<dbReference type="EMBL" id="NPEU01000002">
    <property type="protein sequence ID" value="RAI42263.1"/>
    <property type="molecule type" value="Genomic_DNA"/>
</dbReference>
<feature type="transmembrane region" description="Helical" evidence="5">
    <location>
        <begin position="291"/>
        <end position="309"/>
    </location>
</feature>
<evidence type="ECO:0000313" key="7">
    <source>
        <dbReference type="EMBL" id="RAI42263.1"/>
    </source>
</evidence>
<keyword evidence="7" id="KW-0436">Ligase</keyword>
<feature type="transmembrane region" description="Helical" evidence="5">
    <location>
        <begin position="150"/>
        <end position="168"/>
    </location>
</feature>
<keyword evidence="4 5" id="KW-0472">Membrane</keyword>
<keyword evidence="8" id="KW-1185">Reference proteome</keyword>
<feature type="transmembrane region" description="Helical" evidence="5">
    <location>
        <begin position="437"/>
        <end position="456"/>
    </location>
</feature>
<dbReference type="Proteomes" id="UP000248863">
    <property type="component" value="Unassembled WGS sequence"/>
</dbReference>
<accession>A0A327KX61</accession>
<evidence type="ECO:0000256" key="4">
    <source>
        <dbReference type="ARBA" id="ARBA00023136"/>
    </source>
</evidence>
<feature type="transmembrane region" description="Helical" evidence="5">
    <location>
        <begin position="386"/>
        <end position="406"/>
    </location>
</feature>
<gene>
    <name evidence="7" type="ORF">CH338_00485</name>
</gene>
<feature type="transmembrane region" description="Helical" evidence="5">
    <location>
        <begin position="413"/>
        <end position="431"/>
    </location>
</feature>
<dbReference type="InterPro" id="IPR007016">
    <property type="entry name" value="O-antigen_ligase-rel_domated"/>
</dbReference>
<evidence type="ECO:0000256" key="3">
    <source>
        <dbReference type="ARBA" id="ARBA00022989"/>
    </source>
</evidence>
<evidence type="ECO:0000256" key="5">
    <source>
        <dbReference type="SAM" id="Phobius"/>
    </source>
</evidence>
<feature type="transmembrane region" description="Helical" evidence="5">
    <location>
        <begin position="58"/>
        <end position="77"/>
    </location>
</feature>
<feature type="transmembrane region" description="Helical" evidence="5">
    <location>
        <begin position="195"/>
        <end position="211"/>
    </location>
</feature>
<feature type="transmembrane region" description="Helical" evidence="5">
    <location>
        <begin position="12"/>
        <end position="29"/>
    </location>
</feature>
<feature type="transmembrane region" description="Helical" evidence="5">
    <location>
        <begin position="242"/>
        <end position="260"/>
    </location>
</feature>
<evidence type="ECO:0000313" key="8">
    <source>
        <dbReference type="Proteomes" id="UP000248863"/>
    </source>
</evidence>
<evidence type="ECO:0000256" key="1">
    <source>
        <dbReference type="ARBA" id="ARBA00004141"/>
    </source>
</evidence>
<dbReference type="InterPro" id="IPR051533">
    <property type="entry name" value="WaaL-like"/>
</dbReference>
<feature type="transmembrane region" description="Helical" evidence="5">
    <location>
        <begin position="266"/>
        <end position="284"/>
    </location>
</feature>